<evidence type="ECO:0000313" key="15">
    <source>
        <dbReference type="Proteomes" id="UP000811899"/>
    </source>
</evidence>
<dbReference type="GO" id="GO:0005524">
    <property type="term" value="F:ATP binding"/>
    <property type="evidence" value="ECO:0007669"/>
    <property type="project" value="UniProtKB-UniRule"/>
</dbReference>
<keyword evidence="6 12" id="KW-0547">Nucleotide-binding</keyword>
<evidence type="ECO:0000256" key="2">
    <source>
        <dbReference type="ARBA" id="ARBA00012980"/>
    </source>
</evidence>
<dbReference type="RefSeq" id="WP_214169772.1">
    <property type="nucleotide sequence ID" value="NZ_JAHCVJ010000001.1"/>
</dbReference>
<dbReference type="PANTHER" id="PTHR10344:SF4">
    <property type="entry name" value="UMP-CMP KINASE 2, MITOCHONDRIAL"/>
    <property type="match status" value="1"/>
</dbReference>
<gene>
    <name evidence="12 14" type="primary">tmk</name>
    <name evidence="14" type="ORF">KI809_01665</name>
</gene>
<evidence type="ECO:0000256" key="8">
    <source>
        <dbReference type="ARBA" id="ARBA00022840"/>
    </source>
</evidence>
<feature type="binding site" evidence="12">
    <location>
        <begin position="9"/>
        <end position="16"/>
    </location>
    <ligand>
        <name>ATP</name>
        <dbReference type="ChEBI" id="CHEBI:30616"/>
    </ligand>
</feature>
<evidence type="ECO:0000256" key="11">
    <source>
        <dbReference type="ARBA" id="ARBA00057735"/>
    </source>
</evidence>
<keyword evidence="4 12" id="KW-0808">Transferase</keyword>
<organism evidence="14 15">
    <name type="scientific">Geoanaerobacter pelophilus</name>
    <dbReference type="NCBI Taxonomy" id="60036"/>
    <lineage>
        <taxon>Bacteria</taxon>
        <taxon>Pseudomonadati</taxon>
        <taxon>Thermodesulfobacteriota</taxon>
        <taxon>Desulfuromonadia</taxon>
        <taxon>Geobacterales</taxon>
        <taxon>Geobacteraceae</taxon>
        <taxon>Geoanaerobacter</taxon>
    </lineage>
</organism>
<evidence type="ECO:0000256" key="12">
    <source>
        <dbReference type="HAMAP-Rule" id="MF_00165"/>
    </source>
</evidence>
<comment type="caution">
    <text evidence="14">The sequence shown here is derived from an EMBL/GenBank/DDBJ whole genome shotgun (WGS) entry which is preliminary data.</text>
</comment>
<dbReference type="InterPro" id="IPR027417">
    <property type="entry name" value="P-loop_NTPase"/>
</dbReference>
<comment type="function">
    <text evidence="11 12">Phosphorylation of dTMP to form dTDP in both de novo and salvage pathways of dTTP synthesis.</text>
</comment>
<dbReference type="SUPFAM" id="SSF52540">
    <property type="entry name" value="P-loop containing nucleoside triphosphate hydrolases"/>
    <property type="match status" value="1"/>
</dbReference>
<dbReference type="GO" id="GO:0006235">
    <property type="term" value="P:dTTP biosynthetic process"/>
    <property type="evidence" value="ECO:0007669"/>
    <property type="project" value="UniProtKB-UniRule"/>
</dbReference>
<dbReference type="Proteomes" id="UP000811899">
    <property type="component" value="Unassembled WGS sequence"/>
</dbReference>
<feature type="domain" description="Thymidylate kinase-like" evidence="13">
    <location>
        <begin position="7"/>
        <end position="200"/>
    </location>
</feature>
<keyword evidence="15" id="KW-1185">Reference proteome</keyword>
<dbReference type="FunFam" id="3.40.50.300:FF:000225">
    <property type="entry name" value="Thymidylate kinase"/>
    <property type="match status" value="1"/>
</dbReference>
<evidence type="ECO:0000256" key="7">
    <source>
        <dbReference type="ARBA" id="ARBA00022777"/>
    </source>
</evidence>
<name>A0AAW4L1Z0_9BACT</name>
<dbReference type="InterPro" id="IPR018094">
    <property type="entry name" value="Thymidylate_kinase"/>
</dbReference>
<dbReference type="NCBIfam" id="TIGR00041">
    <property type="entry name" value="DTMP_kinase"/>
    <property type="match status" value="1"/>
</dbReference>
<accession>A0AAW4L1Z0</accession>
<dbReference type="InterPro" id="IPR039430">
    <property type="entry name" value="Thymidylate_kin-like_dom"/>
</dbReference>
<evidence type="ECO:0000313" key="14">
    <source>
        <dbReference type="EMBL" id="MBT0662993.1"/>
    </source>
</evidence>
<dbReference type="GO" id="GO:0005829">
    <property type="term" value="C:cytosol"/>
    <property type="evidence" value="ECO:0007669"/>
    <property type="project" value="TreeGrafter"/>
</dbReference>
<dbReference type="CDD" id="cd01672">
    <property type="entry name" value="TMPK"/>
    <property type="match status" value="1"/>
</dbReference>
<comment type="catalytic activity">
    <reaction evidence="10 12">
        <text>dTMP + ATP = dTDP + ADP</text>
        <dbReference type="Rhea" id="RHEA:13517"/>
        <dbReference type="ChEBI" id="CHEBI:30616"/>
        <dbReference type="ChEBI" id="CHEBI:58369"/>
        <dbReference type="ChEBI" id="CHEBI:63528"/>
        <dbReference type="ChEBI" id="CHEBI:456216"/>
        <dbReference type="EC" id="2.7.4.9"/>
    </reaction>
</comment>
<evidence type="ECO:0000256" key="1">
    <source>
        <dbReference type="ARBA" id="ARBA00009776"/>
    </source>
</evidence>
<evidence type="ECO:0000256" key="9">
    <source>
        <dbReference type="ARBA" id="ARBA00029962"/>
    </source>
</evidence>
<evidence type="ECO:0000256" key="5">
    <source>
        <dbReference type="ARBA" id="ARBA00022727"/>
    </source>
</evidence>
<comment type="similarity">
    <text evidence="1 12">Belongs to the thymidylate kinase family.</text>
</comment>
<evidence type="ECO:0000259" key="13">
    <source>
        <dbReference type="Pfam" id="PF02223"/>
    </source>
</evidence>
<protein>
    <recommendedName>
        <fullName evidence="3 12">Thymidylate kinase</fullName>
        <ecNumber evidence="2 12">2.7.4.9</ecNumber>
    </recommendedName>
    <alternativeName>
        <fullName evidence="9 12">dTMP kinase</fullName>
    </alternativeName>
</protein>
<dbReference type="EMBL" id="JAHCVJ010000001">
    <property type="protein sequence ID" value="MBT0662993.1"/>
    <property type="molecule type" value="Genomic_DNA"/>
</dbReference>
<dbReference type="EC" id="2.7.4.9" evidence="2 12"/>
<evidence type="ECO:0000256" key="4">
    <source>
        <dbReference type="ARBA" id="ARBA00022679"/>
    </source>
</evidence>
<dbReference type="AlphaFoldDB" id="A0AAW4L1Z0"/>
<dbReference type="GO" id="GO:0006233">
    <property type="term" value="P:dTDP biosynthetic process"/>
    <property type="evidence" value="ECO:0007669"/>
    <property type="project" value="InterPro"/>
</dbReference>
<dbReference type="PANTHER" id="PTHR10344">
    <property type="entry name" value="THYMIDYLATE KINASE"/>
    <property type="match status" value="1"/>
</dbReference>
<keyword evidence="8 12" id="KW-0067">ATP-binding</keyword>
<reference evidence="14 15" key="1">
    <citation type="submission" date="2021-05" db="EMBL/GenBank/DDBJ databases">
        <title>The draft genome of Geobacter pelophilus DSM 12255.</title>
        <authorList>
            <person name="Xu Z."/>
            <person name="Masuda Y."/>
            <person name="Itoh H."/>
            <person name="Senoo K."/>
        </authorList>
    </citation>
    <scope>NUCLEOTIDE SEQUENCE [LARGE SCALE GENOMIC DNA]</scope>
    <source>
        <strain evidence="14 15">DSM 12255</strain>
    </source>
</reference>
<evidence type="ECO:0000256" key="3">
    <source>
        <dbReference type="ARBA" id="ARBA00017144"/>
    </source>
</evidence>
<dbReference type="HAMAP" id="MF_00165">
    <property type="entry name" value="Thymidylate_kinase"/>
    <property type="match status" value="1"/>
</dbReference>
<evidence type="ECO:0000256" key="10">
    <source>
        <dbReference type="ARBA" id="ARBA00048743"/>
    </source>
</evidence>
<proteinExistence type="inferred from homology"/>
<evidence type="ECO:0000256" key="6">
    <source>
        <dbReference type="ARBA" id="ARBA00022741"/>
    </source>
</evidence>
<keyword evidence="7 12" id="KW-0418">Kinase</keyword>
<dbReference type="Gene3D" id="3.40.50.300">
    <property type="entry name" value="P-loop containing nucleotide triphosphate hydrolases"/>
    <property type="match status" value="1"/>
</dbReference>
<dbReference type="GO" id="GO:0004798">
    <property type="term" value="F:dTMP kinase activity"/>
    <property type="evidence" value="ECO:0007669"/>
    <property type="project" value="UniProtKB-UniRule"/>
</dbReference>
<dbReference type="GO" id="GO:0006227">
    <property type="term" value="P:dUDP biosynthetic process"/>
    <property type="evidence" value="ECO:0007669"/>
    <property type="project" value="TreeGrafter"/>
</dbReference>
<sequence>MGCFITFEGIEGCGKTTQINLLAERLQALGHDVIVTREPGGCPIADQIRSVLLNGANSAMAPLAELLLYAAARAQHVAEIVSPALATGKIVLCDRFTDATLAYQGFARDLDKKLIQSLNQLASGNIRPDMTILFDCPVEVGLSRAVSPLDSHGIREDRFEKESLAFHQRVRNGYINIAEQEPDRITKVSADREVAAVAKDVLNAVLSRIAKG</sequence>
<dbReference type="Pfam" id="PF02223">
    <property type="entry name" value="Thymidylate_kin"/>
    <property type="match status" value="1"/>
</dbReference>
<keyword evidence="5 12" id="KW-0545">Nucleotide biosynthesis</keyword>